<name>A0A5J4QPY0_9ZZZZ</name>
<accession>A0A5J4QPY0</accession>
<keyword evidence="1 6" id="KW-0808">Transferase</keyword>
<feature type="domain" description="Protein kinase" evidence="5">
    <location>
        <begin position="10"/>
        <end position="389"/>
    </location>
</feature>
<evidence type="ECO:0000313" key="6">
    <source>
        <dbReference type="EMBL" id="KAA6323345.1"/>
    </source>
</evidence>
<dbReference type="Pfam" id="PF00069">
    <property type="entry name" value="Pkinase"/>
    <property type="match status" value="1"/>
</dbReference>
<dbReference type="InterPro" id="IPR011009">
    <property type="entry name" value="Kinase-like_dom_sf"/>
</dbReference>
<dbReference type="GO" id="GO:0004674">
    <property type="term" value="F:protein serine/threonine kinase activity"/>
    <property type="evidence" value="ECO:0007669"/>
    <property type="project" value="UniProtKB-EC"/>
</dbReference>
<evidence type="ECO:0000256" key="4">
    <source>
        <dbReference type="ARBA" id="ARBA00022840"/>
    </source>
</evidence>
<dbReference type="PROSITE" id="PS00108">
    <property type="entry name" value="PROTEIN_KINASE_ST"/>
    <property type="match status" value="1"/>
</dbReference>
<dbReference type="PROSITE" id="PS00107">
    <property type="entry name" value="PROTEIN_KINASE_ATP"/>
    <property type="match status" value="1"/>
</dbReference>
<dbReference type="PANTHER" id="PTHR43289">
    <property type="entry name" value="MITOGEN-ACTIVATED PROTEIN KINASE KINASE KINASE 20-RELATED"/>
    <property type="match status" value="1"/>
</dbReference>
<reference evidence="6" key="1">
    <citation type="submission" date="2019-03" db="EMBL/GenBank/DDBJ databases">
        <title>Single cell metagenomics reveals metabolic interactions within the superorganism composed of flagellate Streblomastix strix and complex community of Bacteroidetes bacteria on its surface.</title>
        <authorList>
            <person name="Treitli S.C."/>
            <person name="Kolisko M."/>
            <person name="Husnik F."/>
            <person name="Keeling P."/>
            <person name="Hampl V."/>
        </authorList>
    </citation>
    <scope>NUCLEOTIDE SEQUENCE</scope>
    <source>
        <strain evidence="6">STM</strain>
    </source>
</reference>
<keyword evidence="2" id="KW-0547">Nucleotide-binding</keyword>
<comment type="caution">
    <text evidence="6">The sequence shown here is derived from an EMBL/GenBank/DDBJ whole genome shotgun (WGS) entry which is preliminary data.</text>
</comment>
<dbReference type="EMBL" id="SNRY01002827">
    <property type="protein sequence ID" value="KAA6323345.1"/>
    <property type="molecule type" value="Genomic_DNA"/>
</dbReference>
<gene>
    <name evidence="6" type="ORF">EZS27_027206</name>
</gene>
<evidence type="ECO:0000256" key="1">
    <source>
        <dbReference type="ARBA" id="ARBA00022679"/>
    </source>
</evidence>
<dbReference type="InterPro" id="IPR008271">
    <property type="entry name" value="Ser/Thr_kinase_AS"/>
</dbReference>
<proteinExistence type="predicted"/>
<dbReference type="AlphaFoldDB" id="A0A5J4QPY0"/>
<dbReference type="Gene3D" id="1.10.510.10">
    <property type="entry name" value="Transferase(Phosphotransferase) domain 1"/>
    <property type="match status" value="1"/>
</dbReference>
<keyword evidence="4" id="KW-0067">ATP-binding</keyword>
<dbReference type="EC" id="2.7.11.1" evidence="6"/>
<dbReference type="GO" id="GO:0005524">
    <property type="term" value="F:ATP binding"/>
    <property type="evidence" value="ECO:0007669"/>
    <property type="project" value="UniProtKB-KW"/>
</dbReference>
<protein>
    <submittedName>
        <fullName evidence="6">Serine/threonine-protein kinase A</fullName>
        <ecNumber evidence="6">2.7.11.1</ecNumber>
    </submittedName>
</protein>
<dbReference type="PANTHER" id="PTHR43289:SF6">
    <property type="entry name" value="SERINE_THREONINE-PROTEIN KINASE NEKL-3"/>
    <property type="match status" value="1"/>
</dbReference>
<organism evidence="6">
    <name type="scientific">termite gut metagenome</name>
    <dbReference type="NCBI Taxonomy" id="433724"/>
    <lineage>
        <taxon>unclassified sequences</taxon>
        <taxon>metagenomes</taxon>
        <taxon>organismal metagenomes</taxon>
    </lineage>
</organism>
<keyword evidence="3 6" id="KW-0418">Kinase</keyword>
<dbReference type="SMART" id="SM00220">
    <property type="entry name" value="S_TKc"/>
    <property type="match status" value="1"/>
</dbReference>
<evidence type="ECO:0000256" key="2">
    <source>
        <dbReference type="ARBA" id="ARBA00022741"/>
    </source>
</evidence>
<dbReference type="InterPro" id="IPR017441">
    <property type="entry name" value="Protein_kinase_ATP_BS"/>
</dbReference>
<dbReference type="CDD" id="cd14014">
    <property type="entry name" value="STKc_PknB_like"/>
    <property type="match status" value="1"/>
</dbReference>
<evidence type="ECO:0000259" key="5">
    <source>
        <dbReference type="PROSITE" id="PS50011"/>
    </source>
</evidence>
<dbReference type="SUPFAM" id="SSF56112">
    <property type="entry name" value="Protein kinase-like (PK-like)"/>
    <property type="match status" value="1"/>
</dbReference>
<dbReference type="PROSITE" id="PS50011">
    <property type="entry name" value="PROTEIN_KINASE_DOM"/>
    <property type="match status" value="1"/>
</dbReference>
<dbReference type="InterPro" id="IPR000719">
    <property type="entry name" value="Prot_kinase_dom"/>
</dbReference>
<evidence type="ECO:0000256" key="3">
    <source>
        <dbReference type="ARBA" id="ARBA00022777"/>
    </source>
</evidence>
<sequence>MNIGDIIDGYEIQRHIGFGGMGIVYEVIKDGNCYALKTCTDKDVEAITRFKREVRLMKSITDSRVIDIIVDNLDADPPYFVMTLCDQSLKDAVNNGLIEDEQFEYARQLCAGIKALHDGGVIHRDIKPANVLIIGDIIKVSDLGLGKFVNRDSTILTPIHDTTIGTLDYVAPEICNDGEGRGADARSDIYSIGKLLYFVFSQGKSPRFVDAAQVKADVFSIISKCTKISPTNRYQDVFEIINALHICQHSRKSIVSIKDVVSAHKTGINDAEFSDTLYRHLLTLQDDLGVLIRDLRTIGTENLKLLLKYKKNDVSNIINLLLTTYNNNNSYWIQFEDVDVLVGRARLLLQLSSSLQEKQELLEFSIEISKNYNRYPAMEIVGNMLHDFTEDEIKLMPVLFSTHKDTINDIKDNFRKSIPETVRLYLR</sequence>